<dbReference type="Proteomes" id="UP000740605">
    <property type="component" value="Unassembled WGS sequence"/>
</dbReference>
<name>A0ABS5XSW0_9MICO</name>
<organism evidence="6 7">
    <name type="scientific">Microbacterium flavum</name>
    <dbReference type="NCBI Taxonomy" id="415216"/>
    <lineage>
        <taxon>Bacteria</taxon>
        <taxon>Bacillati</taxon>
        <taxon>Actinomycetota</taxon>
        <taxon>Actinomycetes</taxon>
        <taxon>Micrococcales</taxon>
        <taxon>Microbacteriaceae</taxon>
        <taxon>Microbacterium</taxon>
    </lineage>
</organism>
<gene>
    <name evidence="6" type="ORF">J0P97_05940</name>
</gene>
<dbReference type="Pfam" id="PF13439">
    <property type="entry name" value="Glyco_transf_4"/>
    <property type="match status" value="1"/>
</dbReference>
<evidence type="ECO:0000313" key="6">
    <source>
        <dbReference type="EMBL" id="MBT8797610.1"/>
    </source>
</evidence>
<accession>A0ABS5XSW0</accession>
<dbReference type="EMBL" id="JAFLHG010000004">
    <property type="protein sequence ID" value="MBT8797610.1"/>
    <property type="molecule type" value="Genomic_DNA"/>
</dbReference>
<keyword evidence="3" id="KW-0808">Transferase</keyword>
<dbReference type="InterPro" id="IPR001296">
    <property type="entry name" value="Glyco_trans_1"/>
</dbReference>
<feature type="domain" description="Glycosyltransferase subfamily 4-like N-terminal" evidence="5">
    <location>
        <begin position="44"/>
        <end position="179"/>
    </location>
</feature>
<keyword evidence="7" id="KW-1185">Reference proteome</keyword>
<evidence type="ECO:0000259" key="4">
    <source>
        <dbReference type="Pfam" id="PF00534"/>
    </source>
</evidence>
<proteinExistence type="predicted"/>
<evidence type="ECO:0000259" key="5">
    <source>
        <dbReference type="Pfam" id="PF13439"/>
    </source>
</evidence>
<evidence type="ECO:0000256" key="3">
    <source>
        <dbReference type="ARBA" id="ARBA00022679"/>
    </source>
</evidence>
<protein>
    <recommendedName>
        <fullName evidence="1">D-inositol 3-phosphate glycosyltransferase</fullName>
    </recommendedName>
</protein>
<dbReference type="InterPro" id="IPR028098">
    <property type="entry name" value="Glyco_trans_4-like_N"/>
</dbReference>
<reference evidence="6 7" key="1">
    <citation type="submission" date="2021-03" db="EMBL/GenBank/DDBJ databases">
        <title>Microbacterium pauli sp. nov., isolated from microfiltered milk.</title>
        <authorList>
            <person name="Bellassi P."/>
            <person name="Fontana A."/>
            <person name="Callegari M.L."/>
            <person name="Lorenzo M."/>
            <person name="Cappa F."/>
        </authorList>
    </citation>
    <scope>NUCLEOTIDE SEQUENCE [LARGE SCALE GENOMIC DNA]</scope>
    <source>
        <strain evidence="6 7">DSM 18909</strain>
    </source>
</reference>
<evidence type="ECO:0000256" key="2">
    <source>
        <dbReference type="ARBA" id="ARBA00022676"/>
    </source>
</evidence>
<sequence>MAGILIHEWLSRHGGSENVFEVLSAMYPDAERFCLWNDSDGRFDGVEETVLARTPLRGRKALALPLMPAAWRHLPRRDAEWVLASSHLFAHHARFAGPARDAPKLVYAHTPARYVWAPELDGRGGGLAARAVSSALRPVDRRRAREPLAIAANSAFVAQRIGDAWEREATVIHPPVDVEAFASAPDLSGEEAARMADLPAEYLLGVSRFVPYKRLDRVIDAGAAAGLPVVLAGHGPEEGRLRARAAAARVPVRFVTAPTQAMLAALYRSAVALVFPAIEDFGIMPVEAMAAGTPVVASAAGGTAETVIDGVTGALVHDWSAAELADAVSRAAGVDRAACVVRAGRFDTATFVAAMGDWVATHTASRGALA</sequence>
<keyword evidence="2" id="KW-0328">Glycosyltransferase</keyword>
<evidence type="ECO:0000256" key="1">
    <source>
        <dbReference type="ARBA" id="ARBA00021292"/>
    </source>
</evidence>
<evidence type="ECO:0000313" key="7">
    <source>
        <dbReference type="Proteomes" id="UP000740605"/>
    </source>
</evidence>
<dbReference type="PANTHER" id="PTHR45947:SF3">
    <property type="entry name" value="SULFOQUINOVOSYL TRANSFERASE SQD2"/>
    <property type="match status" value="1"/>
</dbReference>
<dbReference type="Gene3D" id="3.40.50.2000">
    <property type="entry name" value="Glycogen Phosphorylase B"/>
    <property type="match status" value="2"/>
</dbReference>
<comment type="caution">
    <text evidence="6">The sequence shown here is derived from an EMBL/GenBank/DDBJ whole genome shotgun (WGS) entry which is preliminary data.</text>
</comment>
<dbReference type="Pfam" id="PF00534">
    <property type="entry name" value="Glycos_transf_1"/>
    <property type="match status" value="1"/>
</dbReference>
<dbReference type="SUPFAM" id="SSF53756">
    <property type="entry name" value="UDP-Glycosyltransferase/glycogen phosphorylase"/>
    <property type="match status" value="1"/>
</dbReference>
<dbReference type="PANTHER" id="PTHR45947">
    <property type="entry name" value="SULFOQUINOVOSYL TRANSFERASE SQD2"/>
    <property type="match status" value="1"/>
</dbReference>
<feature type="domain" description="Glycosyl transferase family 1" evidence="4">
    <location>
        <begin position="201"/>
        <end position="330"/>
    </location>
</feature>
<dbReference type="InterPro" id="IPR050194">
    <property type="entry name" value="Glycosyltransferase_grp1"/>
</dbReference>
<dbReference type="RefSeq" id="WP_215486851.1">
    <property type="nucleotide sequence ID" value="NZ_BAAAPJ010000002.1"/>
</dbReference>